<dbReference type="GO" id="GO:0009567">
    <property type="term" value="P:double fertilization forming a zygote and endosperm"/>
    <property type="evidence" value="ECO:0007669"/>
    <property type="project" value="TreeGrafter"/>
</dbReference>
<reference evidence="4 5" key="1">
    <citation type="submission" date="2024-05" db="EMBL/GenBank/DDBJ databases">
        <title>Haplotype-resolved chromosome-level genome assembly of Huyou (Citrus changshanensis).</title>
        <authorList>
            <person name="Miao C."/>
            <person name="Chen W."/>
            <person name="Wu Y."/>
            <person name="Wang L."/>
            <person name="Zhao S."/>
            <person name="Grierson D."/>
            <person name="Xu C."/>
            <person name="Chen K."/>
        </authorList>
    </citation>
    <scope>NUCLEOTIDE SEQUENCE [LARGE SCALE GENOMIC DNA]</scope>
    <source>
        <strain evidence="4">01-14</strain>
        <tissue evidence="4">Leaf</tissue>
    </source>
</reference>
<gene>
    <name evidence="4" type="ORF">WN944_002550</name>
</gene>
<name>A0AAP0MLV7_9ROSI</name>
<keyword evidence="5" id="KW-1185">Reference proteome</keyword>
<sequence>MAESSNTLLMVLIVVFATMLFPSGLSQEQPVQDIEKCWSSLTSVPSCLTEIIGPLLLGQIGQIGQIGPVCCTAINQITDSCWPKMFPFNPFLAPLLKNFCTAPPPQDAGVLSAASKVASPNLLLTPGINAAEVTECWSSIASTEGCALENHKYPFKSLETCINKTSAKTSSDLADPMAKSSNTLLMVLIVVFATTLFPSGLSQEQPTQDIEKCWSSLTSVPSCLTEIIGPLLLGQIGQIGQIGPVCCTAINQITDSCWPKMFPFNPFLAPLLKNLCTAPPPQNAGVLSAASKVSSPNLLLTPGINVAEVTECWSSIASTEGCALEVYKSLTTGQINGVGPACCKAIIGINNKCWPKMFPFNPFFPSFLRSSCAAVIV</sequence>
<dbReference type="PANTHER" id="PTHR31181:SF67">
    <property type="entry name" value="PROLAMIN-LIKE PROTEIN (DUF1278)"/>
    <property type="match status" value="1"/>
</dbReference>
<dbReference type="EMBL" id="JBCGBO010000004">
    <property type="protein sequence ID" value="KAK9210181.1"/>
    <property type="molecule type" value="Genomic_DNA"/>
</dbReference>
<dbReference type="Proteomes" id="UP001428341">
    <property type="component" value="Unassembled WGS sequence"/>
</dbReference>
<proteinExistence type="predicted"/>
<dbReference type="Pfam" id="PF05617">
    <property type="entry name" value="Prolamin_like"/>
    <property type="match status" value="3"/>
</dbReference>
<evidence type="ECO:0000256" key="2">
    <source>
        <dbReference type="SAM" id="SignalP"/>
    </source>
</evidence>
<dbReference type="AlphaFoldDB" id="A0AAP0MLV7"/>
<dbReference type="GO" id="GO:0031982">
    <property type="term" value="C:vesicle"/>
    <property type="evidence" value="ECO:0007669"/>
    <property type="project" value="TreeGrafter"/>
</dbReference>
<organism evidence="4 5">
    <name type="scientific">Citrus x changshan-huyou</name>
    <dbReference type="NCBI Taxonomy" id="2935761"/>
    <lineage>
        <taxon>Eukaryota</taxon>
        <taxon>Viridiplantae</taxon>
        <taxon>Streptophyta</taxon>
        <taxon>Embryophyta</taxon>
        <taxon>Tracheophyta</taxon>
        <taxon>Spermatophyta</taxon>
        <taxon>Magnoliopsida</taxon>
        <taxon>eudicotyledons</taxon>
        <taxon>Gunneridae</taxon>
        <taxon>Pentapetalae</taxon>
        <taxon>rosids</taxon>
        <taxon>malvids</taxon>
        <taxon>Sapindales</taxon>
        <taxon>Rutaceae</taxon>
        <taxon>Aurantioideae</taxon>
        <taxon>Citrus</taxon>
    </lineage>
</organism>
<dbReference type="GO" id="GO:0005576">
    <property type="term" value="C:extracellular region"/>
    <property type="evidence" value="ECO:0007669"/>
    <property type="project" value="TreeGrafter"/>
</dbReference>
<feature type="signal peptide" evidence="2">
    <location>
        <begin position="1"/>
        <end position="26"/>
    </location>
</feature>
<feature type="chain" id="PRO_5043038508" description="Prolamin-like domain-containing protein" evidence="2">
    <location>
        <begin position="27"/>
        <end position="377"/>
    </location>
</feature>
<evidence type="ECO:0000259" key="3">
    <source>
        <dbReference type="Pfam" id="PF05617"/>
    </source>
</evidence>
<dbReference type="GO" id="GO:0080155">
    <property type="term" value="P:regulation of double fertilization forming a zygote and endosperm"/>
    <property type="evidence" value="ECO:0007669"/>
    <property type="project" value="TreeGrafter"/>
</dbReference>
<keyword evidence="1 2" id="KW-0732">Signal</keyword>
<evidence type="ECO:0000256" key="1">
    <source>
        <dbReference type="ARBA" id="ARBA00022729"/>
    </source>
</evidence>
<evidence type="ECO:0000313" key="5">
    <source>
        <dbReference type="Proteomes" id="UP001428341"/>
    </source>
</evidence>
<feature type="domain" description="Prolamin-like" evidence="3">
    <location>
        <begin position="311"/>
        <end position="372"/>
    </location>
</feature>
<protein>
    <recommendedName>
        <fullName evidence="3">Prolamin-like domain-containing protein</fullName>
    </recommendedName>
</protein>
<feature type="domain" description="Prolamin-like" evidence="3">
    <location>
        <begin position="36"/>
        <end position="100"/>
    </location>
</feature>
<accession>A0AAP0MLV7</accession>
<dbReference type="GO" id="GO:2000008">
    <property type="term" value="P:regulation of protein localization to cell surface"/>
    <property type="evidence" value="ECO:0007669"/>
    <property type="project" value="TreeGrafter"/>
</dbReference>
<dbReference type="PANTHER" id="PTHR31181">
    <property type="entry name" value="EGG CELL-SECRETED PROTEIN 1.4"/>
    <property type="match status" value="1"/>
</dbReference>
<evidence type="ECO:0000313" key="4">
    <source>
        <dbReference type="EMBL" id="KAK9210181.1"/>
    </source>
</evidence>
<dbReference type="InterPro" id="IPR008502">
    <property type="entry name" value="Prolamin-like"/>
</dbReference>
<comment type="caution">
    <text evidence="4">The sequence shown here is derived from an EMBL/GenBank/DDBJ whole genome shotgun (WGS) entry which is preliminary data.</text>
</comment>
<feature type="domain" description="Prolamin-like" evidence="3">
    <location>
        <begin position="212"/>
        <end position="276"/>
    </location>
</feature>